<dbReference type="OrthoDB" id="3033173at2759"/>
<evidence type="ECO:0000313" key="1">
    <source>
        <dbReference type="EMBL" id="KAF7336742.1"/>
    </source>
</evidence>
<name>A0A8H6X9W3_9AGAR</name>
<evidence type="ECO:0000313" key="2">
    <source>
        <dbReference type="Proteomes" id="UP000620124"/>
    </source>
</evidence>
<sequence>MNSVQRVHLLALPPELLLRILGQLYKLHDFRKDPYQNPSGHFECTIFLGGLRSISTVNRQLRLLSLPLLFKRVRCTNLEKLQQLGAECTVNPQFAPLIRHLDVVEADSSDFLHELIPCLTSLAWLSLQATQLDAPLLVKVNSHPILSTVSVRGPLNAFSTLLSSTDLSFSKILISITIVSRHWLTMNPDTFLVLVQRGASFSHLISQDEAIFNKAGSDSVFLPDLEHLDLNNYDYWTSNDIPFAADFGASVNNVERIWGVKLQSFSIARPTESWSSLKGWEVVQMTLELDYAKNSAALKVAIFPVTLMNSPRPSALRPLCALHLSGGYGHLDVNGRSPWIHSQRTNMRTTRDMLGNSKCVTALHALQWYMTRVAQQATGLELIHVTDTGTEGTGRSGTPWSLQASFEVLANEERGLEMLGSPRLQMDRWYLSRN</sequence>
<gene>
    <name evidence="1" type="ORF">MVEN_02109300</name>
</gene>
<organism evidence="1 2">
    <name type="scientific">Mycena venus</name>
    <dbReference type="NCBI Taxonomy" id="2733690"/>
    <lineage>
        <taxon>Eukaryota</taxon>
        <taxon>Fungi</taxon>
        <taxon>Dikarya</taxon>
        <taxon>Basidiomycota</taxon>
        <taxon>Agaricomycotina</taxon>
        <taxon>Agaricomycetes</taxon>
        <taxon>Agaricomycetidae</taxon>
        <taxon>Agaricales</taxon>
        <taxon>Marasmiineae</taxon>
        <taxon>Mycenaceae</taxon>
        <taxon>Mycena</taxon>
    </lineage>
</organism>
<accession>A0A8H6X9W3</accession>
<protein>
    <submittedName>
        <fullName evidence="1">Uncharacterized protein</fullName>
    </submittedName>
</protein>
<proteinExistence type="predicted"/>
<keyword evidence="2" id="KW-1185">Reference proteome</keyword>
<comment type="caution">
    <text evidence="1">The sequence shown here is derived from an EMBL/GenBank/DDBJ whole genome shotgun (WGS) entry which is preliminary data.</text>
</comment>
<dbReference type="EMBL" id="JACAZI010000022">
    <property type="protein sequence ID" value="KAF7336742.1"/>
    <property type="molecule type" value="Genomic_DNA"/>
</dbReference>
<dbReference type="Proteomes" id="UP000620124">
    <property type="component" value="Unassembled WGS sequence"/>
</dbReference>
<dbReference type="AlphaFoldDB" id="A0A8H6X9W3"/>
<reference evidence="1" key="1">
    <citation type="submission" date="2020-05" db="EMBL/GenBank/DDBJ databases">
        <title>Mycena genomes resolve the evolution of fungal bioluminescence.</title>
        <authorList>
            <person name="Tsai I.J."/>
        </authorList>
    </citation>
    <scope>NUCLEOTIDE SEQUENCE</scope>
    <source>
        <strain evidence="1">CCC161011</strain>
    </source>
</reference>